<protein>
    <submittedName>
        <fullName evidence="2">18164_t:CDS:1</fullName>
    </submittedName>
</protein>
<feature type="region of interest" description="Disordered" evidence="1">
    <location>
        <begin position="25"/>
        <end position="46"/>
    </location>
</feature>
<reference evidence="2" key="1">
    <citation type="submission" date="2022-08" db="EMBL/GenBank/DDBJ databases">
        <authorList>
            <person name="Kallberg Y."/>
            <person name="Tangrot J."/>
            <person name="Rosling A."/>
        </authorList>
    </citation>
    <scope>NUCLEOTIDE SEQUENCE</scope>
    <source>
        <strain evidence="2">Wild A</strain>
    </source>
</reference>
<keyword evidence="3" id="KW-1185">Reference proteome</keyword>
<dbReference type="OrthoDB" id="10429024at2759"/>
<evidence type="ECO:0000313" key="3">
    <source>
        <dbReference type="Proteomes" id="UP001153678"/>
    </source>
</evidence>
<dbReference type="Proteomes" id="UP001153678">
    <property type="component" value="Unassembled WGS sequence"/>
</dbReference>
<dbReference type="AlphaFoldDB" id="A0A9W4SCG8"/>
<evidence type="ECO:0000313" key="2">
    <source>
        <dbReference type="EMBL" id="CAI2163397.1"/>
    </source>
</evidence>
<accession>A0A9W4SCG8</accession>
<sequence>MKQENSESNSFEKISYISDTEQNLDSIKTSQQVPESEASNSDKQKCVYKKKKDEEDGYFFFGYVPNYTIPIIGIQMSYPIDVIGSYSK</sequence>
<organism evidence="2 3">
    <name type="scientific">Funneliformis geosporum</name>
    <dbReference type="NCBI Taxonomy" id="1117311"/>
    <lineage>
        <taxon>Eukaryota</taxon>
        <taxon>Fungi</taxon>
        <taxon>Fungi incertae sedis</taxon>
        <taxon>Mucoromycota</taxon>
        <taxon>Glomeromycotina</taxon>
        <taxon>Glomeromycetes</taxon>
        <taxon>Glomerales</taxon>
        <taxon>Glomeraceae</taxon>
        <taxon>Funneliformis</taxon>
    </lineage>
</organism>
<gene>
    <name evidence="2" type="ORF">FWILDA_LOCUS1047</name>
</gene>
<comment type="caution">
    <text evidence="2">The sequence shown here is derived from an EMBL/GenBank/DDBJ whole genome shotgun (WGS) entry which is preliminary data.</text>
</comment>
<evidence type="ECO:0000256" key="1">
    <source>
        <dbReference type="SAM" id="MobiDB-lite"/>
    </source>
</evidence>
<proteinExistence type="predicted"/>
<dbReference type="EMBL" id="CAMKVN010000088">
    <property type="protein sequence ID" value="CAI2163397.1"/>
    <property type="molecule type" value="Genomic_DNA"/>
</dbReference>
<feature type="compositionally biased region" description="Polar residues" evidence="1">
    <location>
        <begin position="25"/>
        <end position="39"/>
    </location>
</feature>
<name>A0A9W4SCG8_9GLOM</name>